<feature type="region of interest" description="Disordered" evidence="4">
    <location>
        <begin position="1"/>
        <end position="28"/>
    </location>
</feature>
<evidence type="ECO:0000313" key="6">
    <source>
        <dbReference type="EMBL" id="NYI03182.1"/>
    </source>
</evidence>
<dbReference type="InterPro" id="IPR054491">
    <property type="entry name" value="MGH1-like_GH"/>
</dbReference>
<evidence type="ECO:0000313" key="7">
    <source>
        <dbReference type="Proteomes" id="UP000567795"/>
    </source>
</evidence>
<keyword evidence="2" id="KW-0378">Hydrolase</keyword>
<evidence type="ECO:0000256" key="1">
    <source>
        <dbReference type="ARBA" id="ARBA00010833"/>
    </source>
</evidence>
<dbReference type="AlphaFoldDB" id="A0A852ZY27"/>
<proteinExistence type="inferred from homology"/>
<reference evidence="6 7" key="1">
    <citation type="submission" date="2020-07" db="EMBL/GenBank/DDBJ databases">
        <title>Sequencing the genomes of 1000 actinobacteria strains.</title>
        <authorList>
            <person name="Klenk H.-P."/>
        </authorList>
    </citation>
    <scope>NUCLEOTIDE SEQUENCE [LARGE SCALE GENOMIC DNA]</scope>
    <source>
        <strain evidence="6 7">DSM 42178</strain>
    </source>
</reference>
<evidence type="ECO:0000259" key="5">
    <source>
        <dbReference type="Pfam" id="PF22422"/>
    </source>
</evidence>
<keyword evidence="3" id="KW-0326">Glycosidase</keyword>
<gene>
    <name evidence="6" type="ORF">FHU37_000125</name>
</gene>
<evidence type="ECO:0000256" key="2">
    <source>
        <dbReference type="ARBA" id="ARBA00022801"/>
    </source>
</evidence>
<dbReference type="InterPro" id="IPR004888">
    <property type="entry name" value="Glycoside_hydrolase_63"/>
</dbReference>
<comment type="caution">
    <text evidence="6">The sequence shown here is derived from an EMBL/GenBank/DDBJ whole genome shotgun (WGS) entry which is preliminary data.</text>
</comment>
<keyword evidence="7" id="KW-1185">Reference proteome</keyword>
<evidence type="ECO:0000256" key="4">
    <source>
        <dbReference type="SAM" id="MobiDB-lite"/>
    </source>
</evidence>
<evidence type="ECO:0000256" key="3">
    <source>
        <dbReference type="ARBA" id="ARBA00023295"/>
    </source>
</evidence>
<dbReference type="InterPro" id="IPR008928">
    <property type="entry name" value="6-hairpin_glycosidase_sf"/>
</dbReference>
<accession>A0A852ZY27</accession>
<dbReference type="GO" id="GO:0006487">
    <property type="term" value="P:protein N-linked glycosylation"/>
    <property type="evidence" value="ECO:0007669"/>
    <property type="project" value="TreeGrafter"/>
</dbReference>
<dbReference type="Proteomes" id="UP000567795">
    <property type="component" value="Unassembled WGS sequence"/>
</dbReference>
<dbReference type="EMBL" id="JACBZD010000001">
    <property type="protein sequence ID" value="NYI03182.1"/>
    <property type="molecule type" value="Genomic_DNA"/>
</dbReference>
<dbReference type="GO" id="GO:0009311">
    <property type="term" value="P:oligosaccharide metabolic process"/>
    <property type="evidence" value="ECO:0007669"/>
    <property type="project" value="InterPro"/>
</dbReference>
<dbReference type="RefSeq" id="WP_179812281.1">
    <property type="nucleotide sequence ID" value="NZ_JACBZD010000001.1"/>
</dbReference>
<dbReference type="PANTHER" id="PTHR10412:SF11">
    <property type="entry name" value="MANNOSYL-OLIGOSACCHARIDE GLUCOSIDASE"/>
    <property type="match status" value="1"/>
</dbReference>
<dbReference type="PANTHER" id="PTHR10412">
    <property type="entry name" value="MANNOSYL-OLIGOSACCHARIDE GLUCOSIDASE"/>
    <property type="match status" value="1"/>
</dbReference>
<dbReference type="InterPro" id="IPR012341">
    <property type="entry name" value="6hp_glycosidase-like_sf"/>
</dbReference>
<dbReference type="Pfam" id="PF22422">
    <property type="entry name" value="MGH1-like_GH"/>
    <property type="match status" value="1"/>
</dbReference>
<protein>
    <recommendedName>
        <fullName evidence="5">Mannosylglycerate hydrolase MGH1-like glycoside hydrolase domain-containing protein</fullName>
    </recommendedName>
</protein>
<dbReference type="SUPFAM" id="SSF48208">
    <property type="entry name" value="Six-hairpin glycosidases"/>
    <property type="match status" value="1"/>
</dbReference>
<feature type="domain" description="Mannosylglycerate hydrolase MGH1-like glycoside hydrolase" evidence="5">
    <location>
        <begin position="68"/>
        <end position="456"/>
    </location>
</feature>
<organism evidence="6 7">
    <name type="scientific">Allostreptomyces psammosilenae</name>
    <dbReference type="NCBI Taxonomy" id="1892865"/>
    <lineage>
        <taxon>Bacteria</taxon>
        <taxon>Bacillati</taxon>
        <taxon>Actinomycetota</taxon>
        <taxon>Actinomycetes</taxon>
        <taxon>Kitasatosporales</taxon>
        <taxon>Streptomycetaceae</taxon>
        <taxon>Allostreptomyces</taxon>
    </lineage>
</organism>
<comment type="similarity">
    <text evidence="1">Belongs to the glycosyl hydrolase 63 family.</text>
</comment>
<dbReference type="Gene3D" id="1.50.10.10">
    <property type="match status" value="1"/>
</dbReference>
<name>A0A852ZY27_9ACTN</name>
<dbReference type="GO" id="GO:0004573">
    <property type="term" value="F:Glc3Man9GlcNAc2 oligosaccharide glucosidase activity"/>
    <property type="evidence" value="ECO:0007669"/>
    <property type="project" value="InterPro"/>
</dbReference>
<sequence length="474" mass="52362">MEPRAEILPTTHIAHPRTAPPPTLAPHRAPRPHPVPLVETHADLGHQAGQVLVDNWRDTHTVPSDTLYPHQWSWDSAFVAFGLRHICPRRAQVELETLFDAQWADGRVPHIVFDPRVDADAYFPGPKFWQSSGAPGAPTVETSGLIQPPVHAPAAWAVHRADPEESTRRGFLERLYPRLAAWHRYLATDRDLGGRGLAAIVHPWESGMDNSPAWDLPLSRVEPLPGHSFVRRDLHHAAPADRPTDADYGRYLKLATRYRDHGYRDADTPHEFAVEDPCTNALLVAAELAMARIAEEIGADPTPHHDTAARIAGALVRLLFDPAMGAFVPRDALTGERIASVTVGGVIPLIVPGLPEEITEAVVDTLCGPWFRLTDAHMVPSYRLTAPDYSPRRYWRGPAWYNTAWLVREGLLTHGYDNLAQALRASMLETAASGGFREYVDPWNGRGRGSGRFSWTASLVLDLLRDPSGKLAGG</sequence>